<sequence length="196" mass="20885">MIRQLVSGVLALSLVTAPPSDARALVPQVSTTVVINEILLKGQFGETDEFLELRNVSSVPVDLTGFTLRFYSSNCITTATVTLPQDTVVQPANSLGQYVVVTGLNFAGEIDDQTYVVPVLDSNDLMPTKGGAVSLHNLHGSRVDTVGWTPCLKEGGPARIPPQGLSLSRNHLSRDTDNNRTDFTSTPQTPGAQPAV</sequence>
<dbReference type="OrthoDB" id="3682978at2"/>
<dbReference type="SUPFAM" id="SSF74853">
    <property type="entry name" value="Lamin A/C globular tail domain"/>
    <property type="match status" value="1"/>
</dbReference>
<evidence type="ECO:0000313" key="3">
    <source>
        <dbReference type="EMBL" id="EMD21792.1"/>
    </source>
</evidence>
<dbReference type="EMBL" id="MUXN01000027">
    <property type="protein sequence ID" value="OOC01566.1"/>
    <property type="molecule type" value="Genomic_DNA"/>
</dbReference>
<dbReference type="Proteomes" id="UP000188551">
    <property type="component" value="Unassembled WGS sequence"/>
</dbReference>
<dbReference type="InterPro" id="IPR001322">
    <property type="entry name" value="Lamin_tail_dom"/>
</dbReference>
<dbReference type="PATRIC" id="fig|1238180.3.peg.8482"/>
<comment type="caution">
    <text evidence="3">The sequence shown here is derived from an EMBL/GenBank/DDBJ whole genome shotgun (WGS) entry which is preliminary data.</text>
</comment>
<feature type="region of interest" description="Disordered" evidence="1">
    <location>
        <begin position="154"/>
        <end position="196"/>
    </location>
</feature>
<protein>
    <recommendedName>
        <fullName evidence="2">LTD domain-containing protein</fullName>
    </recommendedName>
</protein>
<dbReference type="Gene3D" id="2.60.40.1260">
    <property type="entry name" value="Lamin Tail domain"/>
    <property type="match status" value="1"/>
</dbReference>
<evidence type="ECO:0000259" key="2">
    <source>
        <dbReference type="PROSITE" id="PS51841"/>
    </source>
</evidence>
<dbReference type="Proteomes" id="UP000014137">
    <property type="component" value="Unassembled WGS sequence"/>
</dbReference>
<dbReference type="InterPro" id="IPR036415">
    <property type="entry name" value="Lamin_tail_dom_sf"/>
</dbReference>
<dbReference type="EMBL" id="ANMG01000119">
    <property type="protein sequence ID" value="EMD21792.1"/>
    <property type="molecule type" value="Genomic_DNA"/>
</dbReference>
<dbReference type="PROSITE" id="PS51841">
    <property type="entry name" value="LTD"/>
    <property type="match status" value="1"/>
</dbReference>
<evidence type="ECO:0000313" key="4">
    <source>
        <dbReference type="EMBL" id="OOC01566.1"/>
    </source>
</evidence>
<feature type="domain" description="LTD" evidence="2">
    <location>
        <begin position="17"/>
        <end position="150"/>
    </location>
</feature>
<evidence type="ECO:0000313" key="5">
    <source>
        <dbReference type="Proteomes" id="UP000014137"/>
    </source>
</evidence>
<evidence type="ECO:0000256" key="1">
    <source>
        <dbReference type="SAM" id="MobiDB-lite"/>
    </source>
</evidence>
<reference evidence="4 6" key="2">
    <citation type="submission" date="2017-02" db="EMBL/GenBank/DDBJ databases">
        <title>Amycolatopsis azurea DSM 43854 draft genome.</title>
        <authorList>
            <person name="Mayilraj S."/>
        </authorList>
    </citation>
    <scope>NUCLEOTIDE SEQUENCE [LARGE SCALE GENOMIC DNA]</scope>
    <source>
        <strain evidence="4 6">DSM 43854</strain>
    </source>
</reference>
<gene>
    <name evidence="4" type="ORF">B0293_35010</name>
    <name evidence="3" type="ORF">C791_0830</name>
</gene>
<organism evidence="3 5">
    <name type="scientific">Amycolatopsis azurea DSM 43854</name>
    <dbReference type="NCBI Taxonomy" id="1238180"/>
    <lineage>
        <taxon>Bacteria</taxon>
        <taxon>Bacillati</taxon>
        <taxon>Actinomycetota</taxon>
        <taxon>Actinomycetes</taxon>
        <taxon>Pseudonocardiales</taxon>
        <taxon>Pseudonocardiaceae</taxon>
        <taxon>Amycolatopsis</taxon>
    </lineage>
</organism>
<keyword evidence="6" id="KW-1185">Reference proteome</keyword>
<accession>M2Q6Q0</accession>
<reference evidence="3 5" key="1">
    <citation type="submission" date="2012-10" db="EMBL/GenBank/DDBJ databases">
        <title>Genome assembly of Amycolatopsis azurea DSM 43854.</title>
        <authorList>
            <person name="Khatri I."/>
            <person name="Kaur I."/>
            <person name="Subramanian S."/>
            <person name="Mayilraj S."/>
        </authorList>
    </citation>
    <scope>NUCLEOTIDE SEQUENCE [LARGE SCALE GENOMIC DNA]</scope>
    <source>
        <strain evidence="3 5">DSM 43854</strain>
    </source>
</reference>
<name>M2Q6Q0_9PSEU</name>
<proteinExistence type="predicted"/>
<feature type="compositionally biased region" description="Polar residues" evidence="1">
    <location>
        <begin position="181"/>
        <end position="196"/>
    </location>
</feature>
<evidence type="ECO:0000313" key="6">
    <source>
        <dbReference type="Proteomes" id="UP000188551"/>
    </source>
</evidence>
<dbReference type="AlphaFoldDB" id="M2Q6Q0"/>
<dbReference type="Pfam" id="PF00932">
    <property type="entry name" value="LTD"/>
    <property type="match status" value="1"/>
</dbReference>